<dbReference type="Gene3D" id="2.60.40.10">
    <property type="entry name" value="Immunoglobulins"/>
    <property type="match status" value="1"/>
</dbReference>
<dbReference type="Pfam" id="PF07686">
    <property type="entry name" value="V-set"/>
    <property type="match status" value="1"/>
</dbReference>
<proteinExistence type="predicted"/>
<dbReference type="PANTHER" id="PTHR22804:SF41">
    <property type="entry name" value="BREVICAN CORE PROTEIN"/>
    <property type="match status" value="1"/>
</dbReference>
<evidence type="ECO:0000259" key="7">
    <source>
        <dbReference type="PROSITE" id="PS50835"/>
    </source>
</evidence>
<dbReference type="GO" id="GO:0072534">
    <property type="term" value="C:perineuronal net"/>
    <property type="evidence" value="ECO:0007669"/>
    <property type="project" value="TreeGrafter"/>
</dbReference>
<feature type="domain" description="Ig-like" evidence="7">
    <location>
        <begin position="12"/>
        <end position="143"/>
    </location>
</feature>
<dbReference type="GO" id="GO:0045202">
    <property type="term" value="C:synapse"/>
    <property type="evidence" value="ECO:0007669"/>
    <property type="project" value="TreeGrafter"/>
</dbReference>
<dbReference type="GO" id="GO:0001501">
    <property type="term" value="P:skeletal system development"/>
    <property type="evidence" value="ECO:0007669"/>
    <property type="project" value="TreeGrafter"/>
</dbReference>
<reference evidence="8" key="2">
    <citation type="submission" date="2025-09" db="UniProtKB">
        <authorList>
            <consortium name="Ensembl"/>
        </authorList>
    </citation>
    <scope>IDENTIFICATION</scope>
</reference>
<keyword evidence="2" id="KW-0272">Extracellular matrix</keyword>
<dbReference type="GO" id="GO:0010001">
    <property type="term" value="P:glial cell differentiation"/>
    <property type="evidence" value="ECO:0007669"/>
    <property type="project" value="TreeGrafter"/>
</dbReference>
<dbReference type="PANTHER" id="PTHR22804">
    <property type="entry name" value="AGGRECAN/VERSICAN PROTEOGLYCAN"/>
    <property type="match status" value="1"/>
</dbReference>
<evidence type="ECO:0000256" key="3">
    <source>
        <dbReference type="ARBA" id="ARBA00022729"/>
    </source>
</evidence>
<dbReference type="Proteomes" id="UP000694545">
    <property type="component" value="Unplaced"/>
</dbReference>
<evidence type="ECO:0000313" key="9">
    <source>
        <dbReference type="Proteomes" id="UP000694545"/>
    </source>
</evidence>
<evidence type="ECO:0000256" key="5">
    <source>
        <dbReference type="ARBA" id="ARBA00023290"/>
    </source>
</evidence>
<keyword evidence="6" id="KW-0393">Immunoglobulin domain</keyword>
<dbReference type="InterPro" id="IPR050691">
    <property type="entry name" value="Hyaluronan_bind_Proteoglycan"/>
</dbReference>
<keyword evidence="9" id="KW-1185">Reference proteome</keyword>
<dbReference type="InterPro" id="IPR013106">
    <property type="entry name" value="Ig_V-set"/>
</dbReference>
<evidence type="ECO:0000256" key="1">
    <source>
        <dbReference type="ARBA" id="ARBA00004498"/>
    </source>
</evidence>
<organism evidence="8 9">
    <name type="scientific">Varanus komodoensis</name>
    <name type="common">Komodo dragon</name>
    <dbReference type="NCBI Taxonomy" id="61221"/>
    <lineage>
        <taxon>Eukaryota</taxon>
        <taxon>Metazoa</taxon>
        <taxon>Chordata</taxon>
        <taxon>Craniata</taxon>
        <taxon>Vertebrata</taxon>
        <taxon>Euteleostomi</taxon>
        <taxon>Lepidosauria</taxon>
        <taxon>Squamata</taxon>
        <taxon>Bifurcata</taxon>
        <taxon>Unidentata</taxon>
        <taxon>Episquamata</taxon>
        <taxon>Toxicofera</taxon>
        <taxon>Anguimorpha</taxon>
        <taxon>Paleoanguimorpha</taxon>
        <taxon>Varanoidea</taxon>
        <taxon>Varanidae</taxon>
        <taxon>Varanus</taxon>
    </lineage>
</organism>
<accession>A0A8D2J363</accession>
<dbReference type="InterPro" id="IPR036179">
    <property type="entry name" value="Ig-like_dom_sf"/>
</dbReference>
<keyword evidence="5" id="KW-0373">Hyaluronic acid</keyword>
<dbReference type="AlphaFoldDB" id="A0A8D2J363"/>
<dbReference type="GO" id="GO:0007417">
    <property type="term" value="P:central nervous system development"/>
    <property type="evidence" value="ECO:0007669"/>
    <property type="project" value="TreeGrafter"/>
</dbReference>
<sequence>LAQLNVPLRKIPYDLKALKVSIAKYPPVRAMLAGSLTIPCHVTYLRPLPMSGTSGRLAVQGAPRVKWTFLTEGKEVEILVAQGQKVKVNEGYHDRVSLPFYPDSPTDATLVLNELRSNDSGIYRCDVQHGIEDGHDLLEVKVKGNIYSLHDQVGTRAWILHSHAGTPPLSRVSFLDLSFVVGNLYNQRGGGGEASAKKT</sequence>
<dbReference type="OMA" id="HFIREST"/>
<dbReference type="GO" id="GO:0005615">
    <property type="term" value="C:extracellular space"/>
    <property type="evidence" value="ECO:0007669"/>
    <property type="project" value="TreeGrafter"/>
</dbReference>
<name>A0A8D2J363_VARKO</name>
<keyword evidence="2" id="KW-0964">Secreted</keyword>
<keyword evidence="3" id="KW-0732">Signal</keyword>
<dbReference type="InterPro" id="IPR003599">
    <property type="entry name" value="Ig_sub"/>
</dbReference>
<dbReference type="GO" id="GO:0002052">
    <property type="term" value="P:positive regulation of neuroblast proliferation"/>
    <property type="evidence" value="ECO:0007669"/>
    <property type="project" value="TreeGrafter"/>
</dbReference>
<dbReference type="GO" id="GO:0005540">
    <property type="term" value="F:hyaluronic acid binding"/>
    <property type="evidence" value="ECO:0007669"/>
    <property type="project" value="UniProtKB-KW"/>
</dbReference>
<dbReference type="PROSITE" id="PS50835">
    <property type="entry name" value="IG_LIKE"/>
    <property type="match status" value="1"/>
</dbReference>
<reference evidence="8" key="1">
    <citation type="submission" date="2025-08" db="UniProtKB">
        <authorList>
            <consortium name="Ensembl"/>
        </authorList>
    </citation>
    <scope>IDENTIFICATION</scope>
</reference>
<comment type="subcellular location">
    <subcellularLocation>
        <location evidence="1">Secreted</location>
        <location evidence="1">Extracellular space</location>
        <location evidence="1">Extracellular matrix</location>
    </subcellularLocation>
</comment>
<evidence type="ECO:0000256" key="6">
    <source>
        <dbReference type="ARBA" id="ARBA00023319"/>
    </source>
</evidence>
<dbReference type="SMART" id="SM00406">
    <property type="entry name" value="IGv"/>
    <property type="match status" value="1"/>
</dbReference>
<dbReference type="InterPro" id="IPR013783">
    <property type="entry name" value="Ig-like_fold"/>
</dbReference>
<dbReference type="SMART" id="SM00409">
    <property type="entry name" value="IG"/>
    <property type="match status" value="1"/>
</dbReference>
<dbReference type="FunFam" id="2.60.40.10:FF:000698">
    <property type="entry name" value="brevican core protein"/>
    <property type="match status" value="1"/>
</dbReference>
<evidence type="ECO:0000256" key="4">
    <source>
        <dbReference type="ARBA" id="ARBA00023180"/>
    </source>
</evidence>
<dbReference type="Ensembl" id="ENSVKKT00000006219.1">
    <property type="protein sequence ID" value="ENSVKKP00000006058.1"/>
    <property type="gene ID" value="ENSVKKG00000004413.1"/>
</dbReference>
<keyword evidence="4" id="KW-0325">Glycoprotein</keyword>
<protein>
    <recommendedName>
        <fullName evidence="7">Ig-like domain-containing protein</fullName>
    </recommendedName>
</protein>
<evidence type="ECO:0000313" key="8">
    <source>
        <dbReference type="Ensembl" id="ENSVKKP00000006058.1"/>
    </source>
</evidence>
<evidence type="ECO:0000256" key="2">
    <source>
        <dbReference type="ARBA" id="ARBA00022530"/>
    </source>
</evidence>
<dbReference type="SUPFAM" id="SSF48726">
    <property type="entry name" value="Immunoglobulin"/>
    <property type="match status" value="1"/>
</dbReference>
<dbReference type="InterPro" id="IPR007110">
    <property type="entry name" value="Ig-like_dom"/>
</dbReference>